<dbReference type="Proteomes" id="UP001591681">
    <property type="component" value="Unassembled WGS sequence"/>
</dbReference>
<gene>
    <name evidence="1" type="ORF">ACEWY4_010374</name>
</gene>
<proteinExistence type="predicted"/>
<dbReference type="EMBL" id="JBHFQA010000009">
    <property type="protein sequence ID" value="KAL2093062.1"/>
    <property type="molecule type" value="Genomic_DNA"/>
</dbReference>
<sequence>MINDFCNKMSNLEWRPDRYLMSFRFKTILDLHHQSSGRITYTKGGTGRHGVNVHVSNRLLTPLSPDHLQSMALSIPGLFMRSQQYPASTGLFHCGQLQIYCLPNAAPEGHGRGREPGSPLLECSGLMDGEVPILDFVMCSSFREATGLSNERDVQSQMSDAEYFSCSSPDTASSGTSDSDSFHSAWGDLSAAAEYSKWVCVEFKGQRYLRLQTPAKGEEADVESSWLVTDFTEAGGELVFSLRLDFIRPKPVVPRWMRYLEEEEEEEQEC</sequence>
<reference evidence="1 2" key="1">
    <citation type="submission" date="2024-09" db="EMBL/GenBank/DDBJ databases">
        <title>A chromosome-level genome assembly of Gray's grenadier anchovy, Coilia grayii.</title>
        <authorList>
            <person name="Fu Z."/>
        </authorList>
    </citation>
    <scope>NUCLEOTIDE SEQUENCE [LARGE SCALE GENOMIC DNA]</scope>
    <source>
        <strain evidence="1">G4</strain>
        <tissue evidence="1">Muscle</tissue>
    </source>
</reference>
<evidence type="ECO:0000313" key="2">
    <source>
        <dbReference type="Proteomes" id="UP001591681"/>
    </source>
</evidence>
<name>A0ABD1K1Q7_9TELE</name>
<dbReference type="AlphaFoldDB" id="A0ABD1K1Q7"/>
<evidence type="ECO:0000313" key="1">
    <source>
        <dbReference type="EMBL" id="KAL2093062.1"/>
    </source>
</evidence>
<protein>
    <submittedName>
        <fullName evidence="1">Uncharacterized protein</fullName>
    </submittedName>
</protein>
<organism evidence="1 2">
    <name type="scientific">Coilia grayii</name>
    <name type="common">Gray's grenadier anchovy</name>
    <dbReference type="NCBI Taxonomy" id="363190"/>
    <lineage>
        <taxon>Eukaryota</taxon>
        <taxon>Metazoa</taxon>
        <taxon>Chordata</taxon>
        <taxon>Craniata</taxon>
        <taxon>Vertebrata</taxon>
        <taxon>Euteleostomi</taxon>
        <taxon>Actinopterygii</taxon>
        <taxon>Neopterygii</taxon>
        <taxon>Teleostei</taxon>
        <taxon>Clupei</taxon>
        <taxon>Clupeiformes</taxon>
        <taxon>Clupeoidei</taxon>
        <taxon>Engraulidae</taxon>
        <taxon>Coilinae</taxon>
        <taxon>Coilia</taxon>
    </lineage>
</organism>
<keyword evidence="2" id="KW-1185">Reference proteome</keyword>
<comment type="caution">
    <text evidence="1">The sequence shown here is derived from an EMBL/GenBank/DDBJ whole genome shotgun (WGS) entry which is preliminary data.</text>
</comment>
<accession>A0ABD1K1Q7</accession>